<reference evidence="2" key="2">
    <citation type="journal article" date="2006" name="PLoS Pathog.">
        <title>New perspectives on host-parasite interplay by comparative transcriptomic and proteomic analyses of Schistosoma japonicum.</title>
        <authorList>
            <person name="Liu F."/>
            <person name="Lu J."/>
            <person name="Hu W."/>
            <person name="Wang S.Y."/>
            <person name="Cui S.J."/>
            <person name="Chi M."/>
            <person name="Yan Q."/>
            <person name="Wang X.R."/>
            <person name="Song H.D."/>
            <person name="Xu X.N."/>
            <person name="Wang J.J."/>
            <person name="Zhang X.L."/>
            <person name="Zhang X."/>
            <person name="Wang Z.Q."/>
            <person name="Xue C.L."/>
            <person name="Brindley P.J."/>
            <person name="McManus D.P."/>
            <person name="Yang P.Y."/>
            <person name="Feng Z."/>
            <person name="Chen Z."/>
            <person name="Han Z.G."/>
        </authorList>
    </citation>
    <scope>NUCLEOTIDE SEQUENCE</scope>
</reference>
<reference evidence="2" key="1">
    <citation type="submission" date="2005-03" db="EMBL/GenBank/DDBJ databases">
        <authorList>
            <person name="Han Z."/>
        </authorList>
    </citation>
    <scope>NUCLEOTIDE SEQUENCE</scope>
</reference>
<organism evidence="2">
    <name type="scientific">Schistosoma japonicum</name>
    <name type="common">Blood fluke</name>
    <dbReference type="NCBI Taxonomy" id="6182"/>
    <lineage>
        <taxon>Eukaryota</taxon>
        <taxon>Metazoa</taxon>
        <taxon>Spiralia</taxon>
        <taxon>Lophotrochozoa</taxon>
        <taxon>Platyhelminthes</taxon>
        <taxon>Trematoda</taxon>
        <taxon>Digenea</taxon>
        <taxon>Strigeidida</taxon>
        <taxon>Schistosomatoidea</taxon>
        <taxon>Schistosomatidae</taxon>
        <taxon>Schistosoma</taxon>
    </lineage>
</organism>
<dbReference type="Gene3D" id="3.40.605.10">
    <property type="entry name" value="Aldehyde Dehydrogenase, Chain A, domain 1"/>
    <property type="match status" value="1"/>
</dbReference>
<dbReference type="AlphaFoldDB" id="Q5C0R0"/>
<evidence type="ECO:0000313" key="2">
    <source>
        <dbReference type="EMBL" id="AAX26765.1"/>
    </source>
</evidence>
<accession>Q5C0R0</accession>
<dbReference type="Pfam" id="PF00171">
    <property type="entry name" value="Aldedh"/>
    <property type="match status" value="1"/>
</dbReference>
<name>Q5C0R0_SCHJA</name>
<feature type="domain" description="Aldehyde dehydrogenase" evidence="1">
    <location>
        <begin position="77"/>
        <end position="256"/>
    </location>
</feature>
<protein>
    <recommendedName>
        <fullName evidence="1">Aldehyde dehydrogenase domain-containing protein</fullName>
    </recommendedName>
</protein>
<proteinExistence type="evidence at transcript level"/>
<evidence type="ECO:0000259" key="1">
    <source>
        <dbReference type="Pfam" id="PF00171"/>
    </source>
</evidence>
<sequence length="259" mass="29562">MISFCKILKFKTTFVKFAHSAEFSTSLYNRQRFQMNPDSYLEHHKQAVEKLHSWLIRSQLPLKSATDVRDSGLNYDYTSYDPSTWSPLVHYKQTNCSQLDEMAVNACKAQKQWFDLPSLERVKILRKVGDLVRAEANWLAELESLDTGKPLWEARADIEACADSFELFAGFIPSFVGIHSPVPPNPGSFYYTRREPFGLCAGIGAWNFPFQMAVWKSVPALAAGNSFIFKPSPFTPLTAVRLYELYKLAGCPEIFFKLF</sequence>
<dbReference type="EMBL" id="AY810876">
    <property type="protein sequence ID" value="AAX26765.1"/>
    <property type="molecule type" value="mRNA"/>
</dbReference>
<dbReference type="InterPro" id="IPR016161">
    <property type="entry name" value="Ald_DH/histidinol_DH"/>
</dbReference>
<dbReference type="SUPFAM" id="SSF53720">
    <property type="entry name" value="ALDH-like"/>
    <property type="match status" value="1"/>
</dbReference>
<dbReference type="InterPro" id="IPR015590">
    <property type="entry name" value="Aldehyde_DH_dom"/>
</dbReference>
<dbReference type="PANTHER" id="PTHR11699">
    <property type="entry name" value="ALDEHYDE DEHYDROGENASE-RELATED"/>
    <property type="match status" value="1"/>
</dbReference>
<dbReference type="InterPro" id="IPR016162">
    <property type="entry name" value="Ald_DH_N"/>
</dbReference>
<dbReference type="GO" id="GO:0016491">
    <property type="term" value="F:oxidoreductase activity"/>
    <property type="evidence" value="ECO:0007669"/>
    <property type="project" value="InterPro"/>
</dbReference>